<dbReference type="Pfam" id="PF02653">
    <property type="entry name" value="BPD_transp_2"/>
    <property type="match status" value="1"/>
</dbReference>
<dbReference type="PANTHER" id="PTHR30482:SF10">
    <property type="entry name" value="HIGH-AFFINITY BRANCHED-CHAIN AMINO ACID TRANSPORT PROTEIN BRAE"/>
    <property type="match status" value="1"/>
</dbReference>
<evidence type="ECO:0000256" key="6">
    <source>
        <dbReference type="SAM" id="Phobius"/>
    </source>
</evidence>
<feature type="transmembrane region" description="Helical" evidence="6">
    <location>
        <begin position="35"/>
        <end position="52"/>
    </location>
</feature>
<dbReference type="CDD" id="cd06581">
    <property type="entry name" value="TM_PBP1_LivM_like"/>
    <property type="match status" value="1"/>
</dbReference>
<dbReference type="GO" id="GO:0005886">
    <property type="term" value="C:plasma membrane"/>
    <property type="evidence" value="ECO:0007669"/>
    <property type="project" value="UniProtKB-SubCell"/>
</dbReference>
<evidence type="ECO:0000256" key="2">
    <source>
        <dbReference type="ARBA" id="ARBA00022475"/>
    </source>
</evidence>
<dbReference type="Proteomes" id="UP000727962">
    <property type="component" value="Unassembled WGS sequence"/>
</dbReference>
<evidence type="ECO:0000256" key="5">
    <source>
        <dbReference type="ARBA" id="ARBA00023136"/>
    </source>
</evidence>
<feature type="transmembrane region" description="Helical" evidence="6">
    <location>
        <begin position="356"/>
        <end position="372"/>
    </location>
</feature>
<keyword evidence="5 6" id="KW-0472">Membrane</keyword>
<evidence type="ECO:0000256" key="4">
    <source>
        <dbReference type="ARBA" id="ARBA00022989"/>
    </source>
</evidence>
<keyword evidence="2" id="KW-1003">Cell membrane</keyword>
<dbReference type="InterPro" id="IPR043428">
    <property type="entry name" value="LivM-like"/>
</dbReference>
<evidence type="ECO:0000256" key="1">
    <source>
        <dbReference type="ARBA" id="ARBA00004651"/>
    </source>
</evidence>
<feature type="transmembrane region" description="Helical" evidence="6">
    <location>
        <begin position="158"/>
        <end position="177"/>
    </location>
</feature>
<feature type="transmembrane region" description="Helical" evidence="6">
    <location>
        <begin position="89"/>
        <end position="113"/>
    </location>
</feature>
<dbReference type="AlphaFoldDB" id="A0A931LV11"/>
<gene>
    <name evidence="7" type="ORF">HYR64_06175</name>
</gene>
<feature type="transmembrane region" description="Helical" evidence="6">
    <location>
        <begin position="289"/>
        <end position="309"/>
    </location>
</feature>
<dbReference type="EMBL" id="JACOSL010000038">
    <property type="protein sequence ID" value="MBI1756678.1"/>
    <property type="molecule type" value="Genomic_DNA"/>
</dbReference>
<sequence>MKFVLGRLLSIAAALGLCFAIDVFAHSQNDYTQRLVALAGLYVTLSVSLNLINGITGQFSIGHAAFYQVGAYCGGFLSVRFYDGSPVHGLLWLLVMMAAGAAAAAGAGLVVGLPSLRLRGDYLAIVTMGFGEIIRIIVQNVDAFGGPYGMNVQPKFLHIWLIWLLAVSCIAVCRNLVSSAHGLQFLAVREDEIAAGAMGVNVTRVKVTAFMLGSAFAGAAGALLAHFEGFITPATFAMDVSFIILTMVVLGGSGSITGSVISAAFLSYLPEYLRGLKGPEGGTLAVTGASVAAALFATIIAAGIIRRLLDQARGTPRSRALGVAGIVGATLIGKIVIQWGLLFIPYLRELKIEAGQLRMVIFAVTLIIVMLLRPQGMLAHHELSWAFIGKILGIKAPAKAVTPA</sequence>
<feature type="transmembrane region" description="Helical" evidence="6">
    <location>
        <begin position="64"/>
        <end position="83"/>
    </location>
</feature>
<dbReference type="InterPro" id="IPR001851">
    <property type="entry name" value="ABC_transp_permease"/>
</dbReference>
<evidence type="ECO:0000256" key="3">
    <source>
        <dbReference type="ARBA" id="ARBA00022692"/>
    </source>
</evidence>
<name>A0A931LV11_FIMGI</name>
<accession>A0A931LV11</accession>
<feature type="transmembrane region" description="Helical" evidence="6">
    <location>
        <begin position="321"/>
        <end position="344"/>
    </location>
</feature>
<evidence type="ECO:0000313" key="8">
    <source>
        <dbReference type="Proteomes" id="UP000727962"/>
    </source>
</evidence>
<dbReference type="GO" id="GO:0015658">
    <property type="term" value="F:branched-chain amino acid transmembrane transporter activity"/>
    <property type="evidence" value="ECO:0007669"/>
    <property type="project" value="InterPro"/>
</dbReference>
<evidence type="ECO:0000313" key="7">
    <source>
        <dbReference type="EMBL" id="MBI1756678.1"/>
    </source>
</evidence>
<keyword evidence="4 6" id="KW-1133">Transmembrane helix</keyword>
<proteinExistence type="predicted"/>
<comment type="caution">
    <text evidence="7">The sequence shown here is derived from an EMBL/GenBank/DDBJ whole genome shotgun (WGS) entry which is preliminary data.</text>
</comment>
<feature type="transmembrane region" description="Helical" evidence="6">
    <location>
        <begin position="242"/>
        <end position="269"/>
    </location>
</feature>
<reference evidence="7" key="1">
    <citation type="submission" date="2020-07" db="EMBL/GenBank/DDBJ databases">
        <title>Huge and variable diversity of episymbiotic CPR bacteria and DPANN archaea in groundwater ecosystems.</title>
        <authorList>
            <person name="He C.Y."/>
            <person name="Keren R."/>
            <person name="Whittaker M."/>
            <person name="Farag I.F."/>
            <person name="Doudna J."/>
            <person name="Cate J.H.D."/>
            <person name="Banfield J.F."/>
        </authorList>
    </citation>
    <scope>NUCLEOTIDE SEQUENCE</scope>
    <source>
        <strain evidence="7">NC_groundwater_17_Pr7_B-0.1um_64_12</strain>
    </source>
</reference>
<protein>
    <submittedName>
        <fullName evidence="7">Branched-chain amino acid ABC transporter permease</fullName>
    </submittedName>
</protein>
<dbReference type="PANTHER" id="PTHR30482">
    <property type="entry name" value="HIGH-AFFINITY BRANCHED-CHAIN AMINO ACID TRANSPORT SYSTEM PERMEASE"/>
    <property type="match status" value="1"/>
</dbReference>
<comment type="subcellular location">
    <subcellularLocation>
        <location evidence="1">Cell membrane</location>
        <topology evidence="1">Multi-pass membrane protein</topology>
    </subcellularLocation>
</comment>
<keyword evidence="3 6" id="KW-0812">Transmembrane</keyword>
<organism evidence="7 8">
    <name type="scientific">Fimbriimonas ginsengisoli</name>
    <dbReference type="NCBI Taxonomy" id="1005039"/>
    <lineage>
        <taxon>Bacteria</taxon>
        <taxon>Bacillati</taxon>
        <taxon>Armatimonadota</taxon>
        <taxon>Fimbriimonadia</taxon>
        <taxon>Fimbriimonadales</taxon>
        <taxon>Fimbriimonadaceae</taxon>
        <taxon>Fimbriimonas</taxon>
    </lineage>
</organism>